<sequence length="184" mass="19873">MHTFPIHTPSSAPAASKPALQQLQDGFGFIPNVAGAIANSPVLMKAFAAVFANVHSGSFAEDEIQVVLLTDAVANASAWAVAFHSTLALRNHVSNEDVKAIRERRLPSQPRHAALSVLARQFIEKRGHISAAEMQTFLDAGFKQEHILEILTIIAASTITNYAATVANPPLEPQFQEQSWNPEA</sequence>
<geneLocation type="plasmid" evidence="2">
    <name>pACPOL3</name>
</geneLocation>
<evidence type="ECO:0000313" key="2">
    <source>
        <dbReference type="EMBL" id="AXC16353.1"/>
    </source>
</evidence>
<geneLocation type="plasmid" evidence="1">
    <name>pACPOL4</name>
</geneLocation>
<evidence type="ECO:0000313" key="1">
    <source>
        <dbReference type="EMBL" id="AXC16319.1"/>
    </source>
</evidence>
<keyword evidence="2" id="KW-0614">Plasmid</keyword>
<dbReference type="EMBL" id="CP030844">
    <property type="protein sequence ID" value="AXC16353.1"/>
    <property type="molecule type" value="Genomic_DNA"/>
</dbReference>
<dbReference type="AlphaFoldDB" id="A0A2Z5GAW9"/>
<reference evidence="2 3" key="1">
    <citation type="journal article" date="2018" name="Front. Microbiol.">
        <title>Hydrolytic Capabilities as a Key to Environmental Success: Chitinolytic and Cellulolytic Acidobacteria From Acidic Sub-arctic Soils and Boreal Peatlands.</title>
        <authorList>
            <person name="Belova S.E."/>
            <person name="Ravin N.V."/>
            <person name="Pankratov T.A."/>
            <person name="Rakitin A.L."/>
            <person name="Ivanova A.A."/>
            <person name="Beletsky A.V."/>
            <person name="Mardanov A.V."/>
            <person name="Sinninghe Damste J.S."/>
            <person name="Dedysh S.N."/>
        </authorList>
    </citation>
    <scope>NUCLEOTIDE SEQUENCE [LARGE SCALE GENOMIC DNA]</scope>
    <source>
        <strain evidence="2 3">SBC82</strain>
        <plasmid evidence="2">pACPOL3</plasmid>
        <plasmid evidence="3">pacpol3</plasmid>
        <plasmid evidence="1">pACPOL4</plasmid>
        <plasmid evidence="3">pacpol4</plasmid>
    </source>
</reference>
<dbReference type="PANTHER" id="PTHR35446">
    <property type="entry name" value="SI:CH211-175M2.5"/>
    <property type="match status" value="1"/>
</dbReference>
<dbReference type="EMBL" id="CP030843">
    <property type="protein sequence ID" value="AXC16319.1"/>
    <property type="molecule type" value="Genomic_DNA"/>
</dbReference>
<dbReference type="KEGG" id="abas:ACPOL_7127"/>
<keyword evidence="3" id="KW-1185">Reference proteome</keyword>
<dbReference type="InterPro" id="IPR029032">
    <property type="entry name" value="AhpD-like"/>
</dbReference>
<dbReference type="PANTHER" id="PTHR35446:SF3">
    <property type="entry name" value="CMD DOMAIN-CONTAINING PROTEIN"/>
    <property type="match status" value="1"/>
</dbReference>
<dbReference type="SUPFAM" id="SSF69118">
    <property type="entry name" value="AhpD-like"/>
    <property type="match status" value="1"/>
</dbReference>
<geneLocation type="plasmid" evidence="3">
    <name>pacpol3</name>
</geneLocation>
<dbReference type="Proteomes" id="UP000253606">
    <property type="component" value="Plasmid pACPOL3"/>
</dbReference>
<accession>A0A2Z5GAW9</accession>
<geneLocation type="plasmid" evidence="3">
    <name>pacpol4</name>
</geneLocation>
<dbReference type="Gene3D" id="1.20.1290.10">
    <property type="entry name" value="AhpD-like"/>
    <property type="match status" value="1"/>
</dbReference>
<dbReference type="KEGG" id="abas:ACPOL_7161"/>
<dbReference type="OrthoDB" id="9808310at2"/>
<name>A0A2Z5GAW9_9BACT</name>
<evidence type="ECO:0000313" key="3">
    <source>
        <dbReference type="Proteomes" id="UP000253606"/>
    </source>
</evidence>
<dbReference type="Proteomes" id="UP000253606">
    <property type="component" value="Plasmid pACPOL4"/>
</dbReference>
<protein>
    <submittedName>
        <fullName evidence="2">Macrophage infectivity potentiator-related protein</fullName>
    </submittedName>
    <submittedName>
        <fullName evidence="1">Putative Mip</fullName>
    </submittedName>
</protein>
<proteinExistence type="predicted"/>
<gene>
    <name evidence="1" type="ORF">ACPOL_7127</name>
    <name evidence="2" type="ORF">ACPOL_7161</name>
</gene>
<organism evidence="2 3">
    <name type="scientific">Acidisarcina polymorpha</name>
    <dbReference type="NCBI Taxonomy" id="2211140"/>
    <lineage>
        <taxon>Bacteria</taxon>
        <taxon>Pseudomonadati</taxon>
        <taxon>Acidobacteriota</taxon>
        <taxon>Terriglobia</taxon>
        <taxon>Terriglobales</taxon>
        <taxon>Acidobacteriaceae</taxon>
        <taxon>Acidisarcina</taxon>
    </lineage>
</organism>
<dbReference type="RefSeq" id="WP_114211469.1">
    <property type="nucleotide sequence ID" value="NZ_CP030843.1"/>
</dbReference>